<dbReference type="PANTHER" id="PTHR40111:SF1">
    <property type="entry name" value="CEPHALOSPORIN-C DEACETYLASE"/>
    <property type="match status" value="1"/>
</dbReference>
<proteinExistence type="predicted"/>
<evidence type="ECO:0000256" key="1">
    <source>
        <dbReference type="PIRSR" id="PIRSR639069-1"/>
    </source>
</evidence>
<protein>
    <submittedName>
        <fullName evidence="4">Cephalosporin-C deacetylase</fullName>
    </submittedName>
</protein>
<evidence type="ECO:0000313" key="5">
    <source>
        <dbReference type="Proteomes" id="UP000219546"/>
    </source>
</evidence>
<accession>A0A285CYL4</accession>
<feature type="active site" description="Charge relay system" evidence="1">
    <location>
        <position position="305"/>
    </location>
</feature>
<dbReference type="InterPro" id="IPR029058">
    <property type="entry name" value="AB_hydrolase_fold"/>
</dbReference>
<dbReference type="Proteomes" id="UP000219546">
    <property type="component" value="Unassembled WGS sequence"/>
</dbReference>
<dbReference type="AlphaFoldDB" id="A0A285CYL4"/>
<keyword evidence="5" id="KW-1185">Reference proteome</keyword>
<reference evidence="4 5" key="1">
    <citation type="submission" date="2017-08" db="EMBL/GenBank/DDBJ databases">
        <authorList>
            <person name="de Groot N.N."/>
        </authorList>
    </citation>
    <scope>NUCLEOTIDE SEQUENCE [LARGE SCALE GENOMIC DNA]</scope>
    <source>
        <strain evidence="4 5">JC228</strain>
    </source>
</reference>
<dbReference type="OrthoDB" id="9770528at2"/>
<gene>
    <name evidence="4" type="ORF">SAMN05877753_106169</name>
</gene>
<evidence type="ECO:0000256" key="2">
    <source>
        <dbReference type="PIRSR" id="PIRSR639069-2"/>
    </source>
</evidence>
<dbReference type="SUPFAM" id="SSF53474">
    <property type="entry name" value="alpha/beta-Hydrolases"/>
    <property type="match status" value="1"/>
</dbReference>
<sequence length="328" mass="37221">MGRQVGDFSLEALWKYKPELSNKPADFETFWNEQKGRIEKLEIPCVSVDWRDYPTPEIEVADLWLESWDHTPLTGLLVKPKQIKEGPVILHFHGYTGSCGLAIDFLKWVTLGVSIIAFDVRGQGRSPDYGTYQKGSRIPGWMLRGIENPETYYYTNVYRDILYQLRWIRSDGAPIQPSKLGVMGSSQGGGLALSAAGLDGAVDFCISDWPFLAHFERAFEVALSGPYMEIVNYFKWNDPQYDTFKDVFKTLGYIDSMHFCGSIHCPTLMAIGLEDAVTPPSTIFAAYNHLGAGDKKIEVYPQFIHELNSFHDEKKLQFIKRQIKGGIR</sequence>
<evidence type="ECO:0000259" key="3">
    <source>
        <dbReference type="Pfam" id="PF05448"/>
    </source>
</evidence>
<feature type="domain" description="Acetyl xylan esterase" evidence="3">
    <location>
        <begin position="6"/>
        <end position="321"/>
    </location>
</feature>
<feature type="active site" description="Nucleophile" evidence="1">
    <location>
        <position position="186"/>
    </location>
</feature>
<feature type="active site" description="Charge relay system" evidence="1">
    <location>
        <position position="275"/>
    </location>
</feature>
<dbReference type="RefSeq" id="WP_097159329.1">
    <property type="nucleotide sequence ID" value="NZ_JBEPMQ010000005.1"/>
</dbReference>
<dbReference type="Gene3D" id="3.40.50.1820">
    <property type="entry name" value="alpha/beta hydrolase"/>
    <property type="match status" value="1"/>
</dbReference>
<feature type="binding site" evidence="2">
    <location>
        <position position="95"/>
    </location>
    <ligand>
        <name>substrate</name>
    </ligand>
</feature>
<dbReference type="InterPro" id="IPR039069">
    <property type="entry name" value="CE7"/>
</dbReference>
<organism evidence="4 5">
    <name type="scientific">Bacillus oleivorans</name>
    <dbReference type="NCBI Taxonomy" id="1448271"/>
    <lineage>
        <taxon>Bacteria</taxon>
        <taxon>Bacillati</taxon>
        <taxon>Bacillota</taxon>
        <taxon>Bacilli</taxon>
        <taxon>Bacillales</taxon>
        <taxon>Bacillaceae</taxon>
        <taxon>Bacillus</taxon>
    </lineage>
</organism>
<dbReference type="PANTHER" id="PTHR40111">
    <property type="entry name" value="CEPHALOSPORIN-C DEACETYLASE"/>
    <property type="match status" value="1"/>
</dbReference>
<evidence type="ECO:0000313" key="4">
    <source>
        <dbReference type="EMBL" id="SNX72677.1"/>
    </source>
</evidence>
<dbReference type="EMBL" id="OAOP01000006">
    <property type="protein sequence ID" value="SNX72677.1"/>
    <property type="molecule type" value="Genomic_DNA"/>
</dbReference>
<name>A0A285CYL4_9BACI</name>
<dbReference type="GO" id="GO:0005976">
    <property type="term" value="P:polysaccharide metabolic process"/>
    <property type="evidence" value="ECO:0007669"/>
    <property type="project" value="TreeGrafter"/>
</dbReference>
<dbReference type="GO" id="GO:0052689">
    <property type="term" value="F:carboxylic ester hydrolase activity"/>
    <property type="evidence" value="ECO:0007669"/>
    <property type="project" value="TreeGrafter"/>
</dbReference>
<dbReference type="Pfam" id="PF05448">
    <property type="entry name" value="AXE1"/>
    <property type="match status" value="1"/>
</dbReference>
<dbReference type="InterPro" id="IPR008391">
    <property type="entry name" value="AXE1_dom"/>
</dbReference>